<evidence type="ECO:0000256" key="5">
    <source>
        <dbReference type="ARBA" id="ARBA00022692"/>
    </source>
</evidence>
<accession>A0A7H9CHT9</accession>
<evidence type="ECO:0000313" key="10">
    <source>
        <dbReference type="EMBL" id="QLI05241.1"/>
    </source>
</evidence>
<dbReference type="Proteomes" id="UP000509414">
    <property type="component" value="Chromosome"/>
</dbReference>
<dbReference type="SUPFAM" id="SSF103481">
    <property type="entry name" value="Multidrug resistance efflux transporter EmrE"/>
    <property type="match status" value="2"/>
</dbReference>
<organism evidence="10 11">
    <name type="scientific">Candidatus Campylobacter infans</name>
    <dbReference type="NCBI Taxonomy" id="2561898"/>
    <lineage>
        <taxon>Bacteria</taxon>
        <taxon>Pseudomonadati</taxon>
        <taxon>Campylobacterota</taxon>
        <taxon>Epsilonproteobacteria</taxon>
        <taxon>Campylobacterales</taxon>
        <taxon>Campylobacteraceae</taxon>
        <taxon>Campylobacter</taxon>
    </lineage>
</organism>
<dbReference type="Pfam" id="PF00892">
    <property type="entry name" value="EamA"/>
    <property type="match status" value="1"/>
</dbReference>
<keyword evidence="6 8" id="KW-1133">Transmembrane helix</keyword>
<name>A0A7H9CHT9_9BACT</name>
<evidence type="ECO:0000256" key="1">
    <source>
        <dbReference type="ARBA" id="ARBA00004651"/>
    </source>
</evidence>
<feature type="transmembrane region" description="Helical" evidence="8">
    <location>
        <begin position="78"/>
        <end position="98"/>
    </location>
</feature>
<dbReference type="InterPro" id="IPR000620">
    <property type="entry name" value="EamA_dom"/>
</dbReference>
<evidence type="ECO:0000256" key="8">
    <source>
        <dbReference type="SAM" id="Phobius"/>
    </source>
</evidence>
<feature type="domain" description="EamA" evidence="9">
    <location>
        <begin position="14"/>
        <end position="148"/>
    </location>
</feature>
<evidence type="ECO:0000259" key="9">
    <source>
        <dbReference type="Pfam" id="PF00892"/>
    </source>
</evidence>
<feature type="transmembrane region" description="Helical" evidence="8">
    <location>
        <begin position="185"/>
        <end position="205"/>
    </location>
</feature>
<dbReference type="PANTHER" id="PTHR22911">
    <property type="entry name" value="ACYL-MALONYL CONDENSING ENZYME-RELATED"/>
    <property type="match status" value="1"/>
</dbReference>
<sequence>MKLTSFMPRDRQTFGVILITATFGMWGVFPIYFKWLDNVSPLEILAHRIIWSVVLLFLLIIFLGRLNALRRLLKIKKVILNLALSGALISANWGIFIYAVEAGHILETSLGYFISPLFSIFFGFLFLKEKLSKINQISLFIVFMAICVQIYALGRLPFICLLLPLSFAFYGLIRKKCPVPTYEGLFIETMLMTPFALLILAFIQISGGANFQINLTGFLLFFSGVITILPLLTFGAASKYLALSTIGFFQYISPSISFLIAIFLYNESFEAYKMLSFGLIWLSLGLSTIFSLKGYKWTLHR</sequence>
<protein>
    <submittedName>
        <fullName evidence="10">Resistance permease RarD</fullName>
    </submittedName>
</protein>
<dbReference type="RefSeq" id="WP_240156159.1">
    <property type="nucleotide sequence ID" value="NZ_CP049075.1"/>
</dbReference>
<feature type="transmembrane region" description="Helical" evidence="8">
    <location>
        <begin position="271"/>
        <end position="292"/>
    </location>
</feature>
<feature type="transmembrane region" description="Helical" evidence="8">
    <location>
        <begin position="110"/>
        <end position="127"/>
    </location>
</feature>
<feature type="transmembrane region" description="Helical" evidence="8">
    <location>
        <begin position="158"/>
        <end position="173"/>
    </location>
</feature>
<comment type="similarity">
    <text evidence="2">Belongs to the EamA transporter family.</text>
</comment>
<dbReference type="GO" id="GO:0005886">
    <property type="term" value="C:plasma membrane"/>
    <property type="evidence" value="ECO:0007669"/>
    <property type="project" value="UniProtKB-SubCell"/>
</dbReference>
<feature type="transmembrane region" description="Helical" evidence="8">
    <location>
        <begin position="134"/>
        <end position="152"/>
    </location>
</feature>
<dbReference type="EMBL" id="CP049075">
    <property type="protein sequence ID" value="QLI05241.1"/>
    <property type="molecule type" value="Genomic_DNA"/>
</dbReference>
<dbReference type="InterPro" id="IPR037185">
    <property type="entry name" value="EmrE-like"/>
</dbReference>
<keyword evidence="3" id="KW-0813">Transport</keyword>
<evidence type="ECO:0000256" key="6">
    <source>
        <dbReference type="ARBA" id="ARBA00022989"/>
    </source>
</evidence>
<evidence type="ECO:0000313" key="11">
    <source>
        <dbReference type="Proteomes" id="UP000509414"/>
    </source>
</evidence>
<proteinExistence type="inferred from homology"/>
<feature type="transmembrane region" description="Helical" evidence="8">
    <location>
        <begin position="12"/>
        <end position="33"/>
    </location>
</feature>
<dbReference type="InterPro" id="IPR004626">
    <property type="entry name" value="RarD"/>
</dbReference>
<dbReference type="AlphaFoldDB" id="A0A7H9CHT9"/>
<gene>
    <name evidence="10" type="primary">rarD</name>
    <name evidence="10" type="ORF">CINF_0720</name>
</gene>
<keyword evidence="11" id="KW-1185">Reference proteome</keyword>
<evidence type="ECO:0000256" key="3">
    <source>
        <dbReference type="ARBA" id="ARBA00022448"/>
    </source>
</evidence>
<keyword evidence="4" id="KW-1003">Cell membrane</keyword>
<dbReference type="KEGG" id="cinf:CINF_0720"/>
<feature type="transmembrane region" description="Helical" evidence="8">
    <location>
        <begin position="45"/>
        <end position="66"/>
    </location>
</feature>
<feature type="transmembrane region" description="Helical" evidence="8">
    <location>
        <begin position="211"/>
        <end position="233"/>
    </location>
</feature>
<keyword evidence="7 8" id="KW-0472">Membrane</keyword>
<evidence type="ECO:0000256" key="2">
    <source>
        <dbReference type="ARBA" id="ARBA00007362"/>
    </source>
</evidence>
<feature type="transmembrane region" description="Helical" evidence="8">
    <location>
        <begin position="240"/>
        <end position="265"/>
    </location>
</feature>
<evidence type="ECO:0000256" key="4">
    <source>
        <dbReference type="ARBA" id="ARBA00022475"/>
    </source>
</evidence>
<keyword evidence="5 8" id="KW-0812">Transmembrane</keyword>
<dbReference type="PANTHER" id="PTHR22911:SF137">
    <property type="entry name" value="SOLUTE CARRIER FAMILY 35 MEMBER G2-RELATED"/>
    <property type="match status" value="1"/>
</dbReference>
<comment type="subcellular location">
    <subcellularLocation>
        <location evidence="1">Cell membrane</location>
        <topology evidence="1">Multi-pass membrane protein</topology>
    </subcellularLocation>
</comment>
<evidence type="ECO:0000256" key="7">
    <source>
        <dbReference type="ARBA" id="ARBA00023136"/>
    </source>
</evidence>
<dbReference type="NCBIfam" id="TIGR00688">
    <property type="entry name" value="rarD"/>
    <property type="match status" value="1"/>
</dbReference>
<reference evidence="10 11" key="1">
    <citation type="submission" date="2020-02" db="EMBL/GenBank/DDBJ databases">
        <title>Complete genome sequence of the novel Campylobacter species Candidatus Campylobacter infans.</title>
        <authorList>
            <person name="Duim B."/>
            <person name="Zomer A."/>
            <person name="van der Graaf L."/>
            <person name="Wagenaar J."/>
        </authorList>
    </citation>
    <scope>NUCLEOTIDE SEQUENCE [LARGE SCALE GENOMIC DNA]</scope>
    <source>
        <strain evidence="10 11">19S00001</strain>
    </source>
</reference>